<comment type="caution">
    <text evidence="1">The sequence shown here is derived from an EMBL/GenBank/DDBJ whole genome shotgun (WGS) entry which is preliminary data.</text>
</comment>
<sequence>MTEKEILDTISRSGYLFESEVVKYLSNSGYFVESNVVFKDPITQKNREIDIVAETYNFSQSEISTKIRYFFELKNNSFPLVLLTELQFNPNTPEEIIKEIVTIPENLKYDSYEGYWNDLQNLDFPFFTQYCSFLKKGNNDLMATHPDELYSSLNKLCWYCEDEFRNHTEMFDEMSHVYFRHWLYLPVLLINDDLYELTIENGNSNLQKVPFSRLMVNFYYNDIPSSSIIYVVTKSHLNNFLEKMNSLEQKIMTKMKSSFE</sequence>
<name>A0ABN0E8L3_9FLAO</name>
<gene>
    <name evidence="1" type="ORF">HMPREF9712_02515</name>
</gene>
<evidence type="ECO:0000313" key="2">
    <source>
        <dbReference type="Proteomes" id="UP000005402"/>
    </source>
</evidence>
<proteinExistence type="predicted"/>
<protein>
    <submittedName>
        <fullName evidence="1">Uncharacterized protein</fullName>
    </submittedName>
</protein>
<dbReference type="RefSeq" id="WP_006259344.1">
    <property type="nucleotide sequence ID" value="NZ_KE161015.1"/>
</dbReference>
<reference evidence="1" key="1">
    <citation type="submission" date="2012-07" db="EMBL/GenBank/DDBJ databases">
        <title>The Genome Sequence of Myroides odoratimimus CCUG 10230.</title>
        <authorList>
            <consortium name="The Broad Institute Genome Sequencing Platform"/>
            <person name="Earl A."/>
            <person name="Ward D."/>
            <person name="Feldgarden M."/>
            <person name="Gevers D."/>
            <person name="Huys G."/>
            <person name="Walker B."/>
            <person name="Young S.K."/>
            <person name="Zeng Q."/>
            <person name="Gargeya S."/>
            <person name="Fitzgerald M."/>
            <person name="Haas B."/>
            <person name="Abouelleil A."/>
            <person name="Alvarado L."/>
            <person name="Arachchi H.M."/>
            <person name="Berlin A.M."/>
            <person name="Chapman S.B."/>
            <person name="Goldberg J."/>
            <person name="Griggs A."/>
            <person name="Gujja S."/>
            <person name="Hansen M."/>
            <person name="Howarth C."/>
            <person name="Imamovic A."/>
            <person name="Larimer J."/>
            <person name="McCowen C."/>
            <person name="Montmayeur A."/>
            <person name="Murphy C."/>
            <person name="Neiman D."/>
            <person name="Pearson M."/>
            <person name="Priest M."/>
            <person name="Roberts A."/>
            <person name="Saif S."/>
            <person name="Shea T."/>
            <person name="Sisk P."/>
            <person name="Sykes S."/>
            <person name="Wortman J."/>
            <person name="Nusbaum C."/>
            <person name="Birren B."/>
        </authorList>
    </citation>
    <scope>NUCLEOTIDE SEQUENCE [LARGE SCALE GENOMIC DNA]</scope>
    <source>
        <strain evidence="1">CCUG 10230</strain>
    </source>
</reference>
<keyword evidence="2" id="KW-1185">Reference proteome</keyword>
<dbReference type="EMBL" id="AGEC02000008">
    <property type="protein sequence ID" value="EHO07779.1"/>
    <property type="molecule type" value="Genomic_DNA"/>
</dbReference>
<evidence type="ECO:0000313" key="1">
    <source>
        <dbReference type="EMBL" id="EHO07779.1"/>
    </source>
</evidence>
<dbReference type="Proteomes" id="UP000005402">
    <property type="component" value="Unassembled WGS sequence"/>
</dbReference>
<accession>A0ABN0E8L3</accession>
<organism evidence="1 2">
    <name type="scientific">Myroides odoratimimus CCUG 10230</name>
    <dbReference type="NCBI Taxonomy" id="883150"/>
    <lineage>
        <taxon>Bacteria</taxon>
        <taxon>Pseudomonadati</taxon>
        <taxon>Bacteroidota</taxon>
        <taxon>Flavobacteriia</taxon>
        <taxon>Flavobacteriales</taxon>
        <taxon>Flavobacteriaceae</taxon>
        <taxon>Myroides</taxon>
    </lineage>
</organism>